<feature type="region of interest" description="Disordered" evidence="2">
    <location>
        <begin position="358"/>
        <end position="592"/>
    </location>
</feature>
<dbReference type="Proteomes" id="UP001501940">
    <property type="component" value="Chromosome 14"/>
</dbReference>
<feature type="compositionally biased region" description="Pro residues" evidence="2">
    <location>
        <begin position="306"/>
        <end position="319"/>
    </location>
</feature>
<dbReference type="InterPro" id="IPR000980">
    <property type="entry name" value="SH2"/>
</dbReference>
<sequence length="592" mass="64659">MEDRGTETAQQEEPLYDFPEPSQDSQRKLLGHQRGRGSLRSISVLDRLLLTVPVWLQLSINPATALHILRREPPGNFLVRKSRTSQRNVLCVRLADDSVPSFVQQFGIIEEQSCKTLSLETSAISFPDLPRLISFYCVSRDVLPFPLELPDAIAKAASHKELESISHMGIEFWSSHLNVRGPREAPKPQKDEDKKPDAVPSAPPATAAPQTSSAAQPDSAPQPDNQLRKAPETDTGTKPSGPNTALFHEFCPITTRSPSELDCGSGMGALCFINPLFLQSQNALCRRRMFKRSLKVRISTETSTPLSPPLAPPPPPPLMPKKKGRCKVQKGGQGTAQPTPIDLTAEDTQPQLPTQKAPIEVQPPSASPHLQPEMQEQSRTQIEANQSKTGVRGKFPTAQLTLTENLPDDSDYMKPSPVINPSQSPFLSPYLSPSVSPMAPPLFPKMSPSISPRDSPGASPSLSPYQSPSLSPKAPFSLSPYDSPSNSPSRSPYDFPSPSPQVPFSLSPFISQSFSQLTEQASYTQASPEREAEKDEAGVDEQRDEGGETKEALLNDREEEERNLVLQMNAASLNDTETPQDSLNEQADGTSL</sequence>
<keyword evidence="1" id="KW-0727">SH2 domain</keyword>
<feature type="compositionally biased region" description="Polar residues" evidence="2">
    <location>
        <begin position="569"/>
        <end position="592"/>
    </location>
</feature>
<proteinExistence type="predicted"/>
<keyword evidence="5" id="KW-1185">Reference proteome</keyword>
<dbReference type="Gene3D" id="3.30.505.10">
    <property type="entry name" value="SH2 domain"/>
    <property type="match status" value="1"/>
</dbReference>
<feature type="compositionally biased region" description="Polar residues" evidence="2">
    <location>
        <begin position="480"/>
        <end position="490"/>
    </location>
</feature>
<evidence type="ECO:0000256" key="2">
    <source>
        <dbReference type="SAM" id="MobiDB-lite"/>
    </source>
</evidence>
<dbReference type="GeneID" id="111582690"/>
<feature type="compositionally biased region" description="Basic and acidic residues" evidence="2">
    <location>
        <begin position="528"/>
        <end position="563"/>
    </location>
</feature>
<feature type="compositionally biased region" description="Low complexity" evidence="2">
    <location>
        <begin position="459"/>
        <end position="472"/>
    </location>
</feature>
<dbReference type="InterPro" id="IPR036860">
    <property type="entry name" value="SH2_dom_sf"/>
</dbReference>
<feature type="compositionally biased region" description="Low complexity" evidence="2">
    <location>
        <begin position="198"/>
        <end position="224"/>
    </location>
</feature>
<feature type="region of interest" description="Disordered" evidence="2">
    <location>
        <begin position="298"/>
        <end position="346"/>
    </location>
</feature>
<feature type="region of interest" description="Disordered" evidence="2">
    <location>
        <begin position="1"/>
        <end position="32"/>
    </location>
</feature>
<feature type="region of interest" description="Disordered" evidence="2">
    <location>
        <begin position="179"/>
        <end position="244"/>
    </location>
</feature>
<dbReference type="OrthoDB" id="10013007at2759"/>
<accession>A0A3Q1CD51</accession>
<dbReference type="SMART" id="SM00252">
    <property type="entry name" value="SH2"/>
    <property type="match status" value="1"/>
</dbReference>
<evidence type="ECO:0000313" key="5">
    <source>
        <dbReference type="Proteomes" id="UP001501940"/>
    </source>
</evidence>
<feature type="compositionally biased region" description="Basic and acidic residues" evidence="2">
    <location>
        <begin position="181"/>
        <end position="197"/>
    </location>
</feature>
<protein>
    <recommendedName>
        <fullName evidence="3">SH2 domain-containing protein</fullName>
    </recommendedName>
</protein>
<organism evidence="4 5">
    <name type="scientific">Amphiprion ocellaris</name>
    <name type="common">Clown anemonefish</name>
    <dbReference type="NCBI Taxonomy" id="80972"/>
    <lineage>
        <taxon>Eukaryota</taxon>
        <taxon>Metazoa</taxon>
        <taxon>Chordata</taxon>
        <taxon>Craniata</taxon>
        <taxon>Vertebrata</taxon>
        <taxon>Euteleostomi</taxon>
        <taxon>Actinopterygii</taxon>
        <taxon>Neopterygii</taxon>
        <taxon>Teleostei</taxon>
        <taxon>Neoteleostei</taxon>
        <taxon>Acanthomorphata</taxon>
        <taxon>Ovalentaria</taxon>
        <taxon>Pomacentridae</taxon>
        <taxon>Amphiprion</taxon>
    </lineage>
</organism>
<feature type="domain" description="SH2" evidence="3">
    <location>
        <begin position="55"/>
        <end position="151"/>
    </location>
</feature>
<dbReference type="GeneTree" id="ENSGT00940000165459"/>
<reference evidence="4 5" key="1">
    <citation type="submission" date="2022-01" db="EMBL/GenBank/DDBJ databases">
        <title>A chromosome-scale genome assembly of the false clownfish, Amphiprion ocellaris.</title>
        <authorList>
            <person name="Ryu T."/>
        </authorList>
    </citation>
    <scope>NUCLEOTIDE SEQUENCE [LARGE SCALE GENOMIC DNA]</scope>
</reference>
<reference evidence="4" key="3">
    <citation type="submission" date="2025-09" db="UniProtKB">
        <authorList>
            <consortium name="Ensembl"/>
        </authorList>
    </citation>
    <scope>IDENTIFICATION</scope>
</reference>
<evidence type="ECO:0000256" key="1">
    <source>
        <dbReference type="PROSITE-ProRule" id="PRU00191"/>
    </source>
</evidence>
<evidence type="ECO:0000313" key="4">
    <source>
        <dbReference type="Ensembl" id="ENSAOCP00000017846.1"/>
    </source>
</evidence>
<feature type="compositionally biased region" description="Polar residues" evidence="2">
    <location>
        <begin position="234"/>
        <end position="243"/>
    </location>
</feature>
<dbReference type="OMA" id="IEFWNSH"/>
<dbReference type="PROSITE" id="PS50001">
    <property type="entry name" value="SH2"/>
    <property type="match status" value="1"/>
</dbReference>
<dbReference type="KEGG" id="aoce:111582690"/>
<dbReference type="Ensembl" id="ENSAOCT00000027261.2">
    <property type="protein sequence ID" value="ENSAOCP00000017846.1"/>
    <property type="gene ID" value="ENSAOCG00000022979.2"/>
</dbReference>
<feature type="compositionally biased region" description="Polar residues" evidence="2">
    <location>
        <begin position="374"/>
        <end position="389"/>
    </location>
</feature>
<feature type="compositionally biased region" description="Polar residues" evidence="2">
    <location>
        <begin position="419"/>
        <end position="435"/>
    </location>
</feature>
<dbReference type="AlphaFoldDB" id="A0A3Q1CD51"/>
<dbReference type="SUPFAM" id="SSF55550">
    <property type="entry name" value="SH2 domain"/>
    <property type="match status" value="1"/>
</dbReference>
<dbReference type="STRING" id="80972.ENSAOCP00000017846"/>
<feature type="compositionally biased region" description="Polar residues" evidence="2">
    <location>
        <begin position="502"/>
        <end position="527"/>
    </location>
</feature>
<reference evidence="4" key="2">
    <citation type="submission" date="2025-08" db="UniProtKB">
        <authorList>
            <consortium name="Ensembl"/>
        </authorList>
    </citation>
    <scope>IDENTIFICATION</scope>
</reference>
<dbReference type="RefSeq" id="XP_023147282.1">
    <property type="nucleotide sequence ID" value="XM_023291514.3"/>
</dbReference>
<evidence type="ECO:0000259" key="3">
    <source>
        <dbReference type="PROSITE" id="PS50001"/>
    </source>
</evidence>
<name>A0A3Q1CD51_AMPOC</name>
<dbReference type="Pfam" id="PF00017">
    <property type="entry name" value="SH2"/>
    <property type="match status" value="1"/>
</dbReference>